<dbReference type="AlphaFoldDB" id="A0A0A5G7U4"/>
<evidence type="ECO:0000313" key="1">
    <source>
        <dbReference type="EMBL" id="KGX89211.1"/>
    </source>
</evidence>
<dbReference type="Proteomes" id="UP000030401">
    <property type="component" value="Unassembled WGS sequence"/>
</dbReference>
<dbReference type="STRING" id="1385512.N784_01970"/>
<gene>
    <name evidence="1" type="ORF">N784_01970</name>
</gene>
<keyword evidence="2" id="KW-1185">Reference proteome</keyword>
<evidence type="ECO:0000313" key="2">
    <source>
        <dbReference type="Proteomes" id="UP000030401"/>
    </source>
</evidence>
<proteinExistence type="predicted"/>
<reference evidence="1 2" key="1">
    <citation type="submission" date="2013-08" db="EMBL/GenBank/DDBJ databases">
        <authorList>
            <person name="Huang J."/>
            <person name="Wang G."/>
        </authorList>
    </citation>
    <scope>NUCLEOTIDE SEQUENCE [LARGE SCALE GENOMIC DNA]</scope>
    <source>
        <strain evidence="1 2">JSM 072002</strain>
    </source>
</reference>
<sequence length="46" mass="5225">MEPKKQTGLQYEPEGEQIIAQQLSESYQSGVIDQVAHQPKDRSKHS</sequence>
<name>A0A0A5G7U4_9BACI</name>
<accession>A0A0A5G7U4</accession>
<protein>
    <submittedName>
        <fullName evidence="1">Uncharacterized protein</fullName>
    </submittedName>
</protein>
<dbReference type="OrthoDB" id="2906669at2"/>
<organism evidence="1 2">
    <name type="scientific">Pontibacillus litoralis JSM 072002</name>
    <dbReference type="NCBI Taxonomy" id="1385512"/>
    <lineage>
        <taxon>Bacteria</taxon>
        <taxon>Bacillati</taxon>
        <taxon>Bacillota</taxon>
        <taxon>Bacilli</taxon>
        <taxon>Bacillales</taxon>
        <taxon>Bacillaceae</taxon>
        <taxon>Pontibacillus</taxon>
    </lineage>
</organism>
<dbReference type="RefSeq" id="WP_156965146.1">
    <property type="nucleotide sequence ID" value="NZ_AVPG01000001.1"/>
</dbReference>
<comment type="caution">
    <text evidence="1">The sequence shown here is derived from an EMBL/GenBank/DDBJ whole genome shotgun (WGS) entry which is preliminary data.</text>
</comment>
<dbReference type="EMBL" id="AVPG01000001">
    <property type="protein sequence ID" value="KGX89211.1"/>
    <property type="molecule type" value="Genomic_DNA"/>
</dbReference>